<organism evidence="1 2">
    <name type="scientific">Flavobacterium orientale</name>
    <dbReference type="NCBI Taxonomy" id="1756020"/>
    <lineage>
        <taxon>Bacteria</taxon>
        <taxon>Pseudomonadati</taxon>
        <taxon>Bacteroidota</taxon>
        <taxon>Flavobacteriia</taxon>
        <taxon>Flavobacteriales</taxon>
        <taxon>Flavobacteriaceae</taxon>
        <taxon>Flavobacterium</taxon>
    </lineage>
</organism>
<dbReference type="AlphaFoldDB" id="A0A916Y2M9"/>
<comment type="caution">
    <text evidence="1">The sequence shown here is derived from an EMBL/GenBank/DDBJ whole genome shotgun (WGS) entry which is preliminary data.</text>
</comment>
<dbReference type="Gene3D" id="2.60.40.10">
    <property type="entry name" value="Immunoglobulins"/>
    <property type="match status" value="1"/>
</dbReference>
<dbReference type="Pfam" id="PF13585">
    <property type="entry name" value="CHU_C"/>
    <property type="match status" value="1"/>
</dbReference>
<sequence length="585" mass="64863">MSSLFGQDVSLYQQFNGRFDFTFIGNTLNPMENTFQTQPNILSTSEASLNLSANDSIVKAYLYWAGSGTGDFDVKLNNISFQAERTFSHQRISSGLTLDYFSAFVDITDYVSETGNGSYVFSDLDVSSFLAQHFIVKTNFAGWAIIIIYKNDNLPLNQINVYDGLQGVPQELQITLNSLNVIDDVGAKIGFLAWEGDVGIAVNETLTINGSILSNPPLNPANNAFNGTNSFTGSTTLYNMDLDVYDIQNNIQPGDSSAEIALTSGQDFVMINAVVTKLNSQVPDAVIETDSVTLNCDSRFITVDYTVYNLATATNPLPSETPIAIYANDILIGTTETTTIIEIGASESGTIVIQIPIEIEGEFTLTFVVDDIGNGTGIVSEIDETNNSDEIVIELIFSPETISIPDLFSCNEGLSLGTFDLITHVEEFITNSAEEIAFYESENDAFLLQNQILNPTNYSIQPTPKTIYIRIENEDCFSIISFDLKTRNCPPTIYNFISANNDGFNDNFFIDGLKDIFLNYELFVYNRWGVLLWTGRNNDPFWQGEVTERKSFQGGNAPEGTYYYVLELNDPDYLAPFVGYLYLTR</sequence>
<reference evidence="1" key="1">
    <citation type="journal article" date="2014" name="Int. J. Syst. Evol. Microbiol.">
        <title>Complete genome sequence of Corynebacterium casei LMG S-19264T (=DSM 44701T), isolated from a smear-ripened cheese.</title>
        <authorList>
            <consortium name="US DOE Joint Genome Institute (JGI-PGF)"/>
            <person name="Walter F."/>
            <person name="Albersmeier A."/>
            <person name="Kalinowski J."/>
            <person name="Ruckert C."/>
        </authorList>
    </citation>
    <scope>NUCLEOTIDE SEQUENCE</scope>
    <source>
        <strain evidence="1">CGMCC 1.12506</strain>
    </source>
</reference>
<evidence type="ECO:0000313" key="1">
    <source>
        <dbReference type="EMBL" id="GGD28221.1"/>
    </source>
</evidence>
<evidence type="ECO:0000313" key="2">
    <source>
        <dbReference type="Proteomes" id="UP000625735"/>
    </source>
</evidence>
<reference evidence="1" key="2">
    <citation type="submission" date="2020-09" db="EMBL/GenBank/DDBJ databases">
        <authorList>
            <person name="Sun Q."/>
            <person name="Zhou Y."/>
        </authorList>
    </citation>
    <scope>NUCLEOTIDE SEQUENCE</scope>
    <source>
        <strain evidence="1">CGMCC 1.12506</strain>
    </source>
</reference>
<dbReference type="InterPro" id="IPR013783">
    <property type="entry name" value="Ig-like_fold"/>
</dbReference>
<evidence type="ECO:0008006" key="3">
    <source>
        <dbReference type="Google" id="ProtNLM"/>
    </source>
</evidence>
<proteinExistence type="predicted"/>
<dbReference type="Proteomes" id="UP000625735">
    <property type="component" value="Unassembled WGS sequence"/>
</dbReference>
<protein>
    <recommendedName>
        <fullName evidence="3">Gliding motility-associated C-terminal domain-containing protein</fullName>
    </recommendedName>
</protein>
<dbReference type="InterPro" id="IPR026341">
    <property type="entry name" value="T9SS_type_B"/>
</dbReference>
<keyword evidence="2" id="KW-1185">Reference proteome</keyword>
<dbReference type="EMBL" id="BMFG01000006">
    <property type="protein sequence ID" value="GGD28221.1"/>
    <property type="molecule type" value="Genomic_DNA"/>
</dbReference>
<dbReference type="NCBIfam" id="TIGR04131">
    <property type="entry name" value="Bac_Flav_CTERM"/>
    <property type="match status" value="1"/>
</dbReference>
<name>A0A916Y2M9_9FLAO</name>
<gene>
    <name evidence="1" type="ORF">GCM10011343_18000</name>
</gene>
<accession>A0A916Y2M9</accession>